<keyword evidence="2" id="KW-0678">Repressor</keyword>
<name>A0A542CW08_SERFO</name>
<evidence type="ECO:0000259" key="6">
    <source>
        <dbReference type="PROSITE" id="PS50931"/>
    </source>
</evidence>
<organism evidence="7">
    <name type="scientific">Serratia fonticola</name>
    <dbReference type="NCBI Taxonomy" id="47917"/>
    <lineage>
        <taxon>Bacteria</taxon>
        <taxon>Pseudomonadati</taxon>
        <taxon>Pseudomonadota</taxon>
        <taxon>Gammaproteobacteria</taxon>
        <taxon>Enterobacterales</taxon>
        <taxon>Yersiniaceae</taxon>
        <taxon>Serratia</taxon>
    </lineage>
</organism>
<feature type="domain" description="HTH lysR-type" evidence="6">
    <location>
        <begin position="6"/>
        <end position="63"/>
    </location>
</feature>
<keyword evidence="4 7" id="KW-0238">DNA-binding</keyword>
<evidence type="ECO:0000256" key="5">
    <source>
        <dbReference type="ARBA" id="ARBA00023163"/>
    </source>
</evidence>
<dbReference type="PROSITE" id="PS50931">
    <property type="entry name" value="HTH_LYSR"/>
    <property type="match status" value="1"/>
</dbReference>
<proteinExistence type="inferred from homology"/>
<dbReference type="PANTHER" id="PTHR30579">
    <property type="entry name" value="TRANSCRIPTIONAL REGULATOR"/>
    <property type="match status" value="1"/>
</dbReference>
<dbReference type="Gene3D" id="1.10.10.10">
    <property type="entry name" value="Winged helix-like DNA-binding domain superfamily/Winged helix DNA-binding domain"/>
    <property type="match status" value="1"/>
</dbReference>
<dbReference type="SUPFAM" id="SSF53850">
    <property type="entry name" value="Periplasmic binding protein-like II"/>
    <property type="match status" value="1"/>
</dbReference>
<dbReference type="GO" id="GO:0003677">
    <property type="term" value="F:DNA binding"/>
    <property type="evidence" value="ECO:0007669"/>
    <property type="project" value="UniProtKB-KW"/>
</dbReference>
<dbReference type="Pfam" id="PF00126">
    <property type="entry name" value="HTH_1"/>
    <property type="match status" value="1"/>
</dbReference>
<keyword evidence="5" id="KW-0804">Transcription</keyword>
<protein>
    <submittedName>
        <fullName evidence="7">DNA-binding transcriptional LysR family regulator</fullName>
    </submittedName>
</protein>
<gene>
    <name evidence="7" type="ORF">FHU10_2036</name>
</gene>
<dbReference type="InterPro" id="IPR036390">
    <property type="entry name" value="WH_DNA-bd_sf"/>
</dbReference>
<dbReference type="EMBL" id="VISQ01000001">
    <property type="protein sequence ID" value="TVZ69518.1"/>
    <property type="molecule type" value="Genomic_DNA"/>
</dbReference>
<sequence>MGQIRFSLAQIEAFASVCETGNLTQAAKRLGKDRTTISELIDYLELDLGYALFDRTTRPLQLTEAGQHLYRQARLFLQEAEAFSLLAQNIPQQVRQKLTLCYDPFTPRQFLTELAIWLGKRGIQLDLLMMERALAEQELENGVADIGLYQAVNRSISEKFRWRALGAIELAVYAAEGFFPAGGSVTLLSLASSIQLIPFNNLPEPMAKRLQIADRIQVVNELGLLQSLLNAGLGWAFLPTHLNMQHLPQVHRLDTELGKQGLMHPMVALWKPGANSELLSLIDSMQQIFDGSVVA</sequence>
<accession>A0A542CW08</accession>
<evidence type="ECO:0000256" key="1">
    <source>
        <dbReference type="ARBA" id="ARBA00009437"/>
    </source>
</evidence>
<dbReference type="InterPro" id="IPR000847">
    <property type="entry name" value="LysR_HTH_N"/>
</dbReference>
<keyword evidence="3" id="KW-0805">Transcription regulation</keyword>
<dbReference type="OrthoDB" id="196624at2"/>
<dbReference type="Gene3D" id="3.40.190.290">
    <property type="match status" value="1"/>
</dbReference>
<evidence type="ECO:0000256" key="2">
    <source>
        <dbReference type="ARBA" id="ARBA00022491"/>
    </source>
</evidence>
<evidence type="ECO:0000313" key="7">
    <source>
        <dbReference type="EMBL" id="TVZ69518.1"/>
    </source>
</evidence>
<evidence type="ECO:0000256" key="4">
    <source>
        <dbReference type="ARBA" id="ARBA00023125"/>
    </source>
</evidence>
<dbReference type="GO" id="GO:0003700">
    <property type="term" value="F:DNA-binding transcription factor activity"/>
    <property type="evidence" value="ECO:0007669"/>
    <property type="project" value="InterPro"/>
</dbReference>
<comment type="similarity">
    <text evidence="1">Belongs to the LysR transcriptional regulatory family.</text>
</comment>
<dbReference type="InterPro" id="IPR050176">
    <property type="entry name" value="LTTR"/>
</dbReference>
<dbReference type="AlphaFoldDB" id="A0A542CW08"/>
<dbReference type="Pfam" id="PF03466">
    <property type="entry name" value="LysR_substrate"/>
    <property type="match status" value="1"/>
</dbReference>
<comment type="caution">
    <text evidence="7">The sequence shown here is derived from an EMBL/GenBank/DDBJ whole genome shotgun (WGS) entry which is preliminary data.</text>
</comment>
<reference evidence="7" key="2">
    <citation type="submission" date="2019-08" db="EMBL/GenBank/DDBJ databases">
        <title>Investigation of anaerobic lignin degradation for improved lignocellulosic biofuels.</title>
        <authorList>
            <person name="Deangelis K.PhD."/>
        </authorList>
    </citation>
    <scope>NUCLEOTIDE SEQUENCE [LARGE SCALE GENOMIC DNA]</scope>
    <source>
        <strain evidence="7">128R</strain>
    </source>
</reference>
<dbReference type="InterPro" id="IPR036388">
    <property type="entry name" value="WH-like_DNA-bd_sf"/>
</dbReference>
<dbReference type="SUPFAM" id="SSF46785">
    <property type="entry name" value="Winged helix' DNA-binding domain"/>
    <property type="match status" value="1"/>
</dbReference>
<dbReference type="InterPro" id="IPR005119">
    <property type="entry name" value="LysR_subst-bd"/>
</dbReference>
<reference evidence="7" key="1">
    <citation type="submission" date="2019-06" db="EMBL/GenBank/DDBJ databases">
        <authorList>
            <person name="Deangelis K."/>
            <person name="Huntemann M."/>
            <person name="Clum A."/>
            <person name="Pillay M."/>
            <person name="Palaniappan K."/>
            <person name="Varghese N."/>
            <person name="Mikhailova N."/>
            <person name="Stamatis D."/>
            <person name="Reddy T."/>
            <person name="Daum C."/>
            <person name="Shapiro N."/>
            <person name="Ivanova N."/>
            <person name="Kyrpides N."/>
            <person name="Woyke T."/>
        </authorList>
    </citation>
    <scope>NUCLEOTIDE SEQUENCE [LARGE SCALE GENOMIC DNA]</scope>
    <source>
        <strain evidence="7">128R</strain>
    </source>
</reference>
<evidence type="ECO:0000256" key="3">
    <source>
        <dbReference type="ARBA" id="ARBA00023015"/>
    </source>
</evidence>
<dbReference type="PANTHER" id="PTHR30579:SF3">
    <property type="entry name" value="TRANSCRIPTIONAL REGULATORY PROTEIN"/>
    <property type="match status" value="1"/>
</dbReference>
<dbReference type="FunFam" id="1.10.10.10:FF:000001">
    <property type="entry name" value="LysR family transcriptional regulator"/>
    <property type="match status" value="1"/>
</dbReference>